<evidence type="ECO:0000313" key="3">
    <source>
        <dbReference type="Proteomes" id="UP000217790"/>
    </source>
</evidence>
<proteinExistence type="predicted"/>
<protein>
    <submittedName>
        <fullName evidence="2">Uncharacterized protein</fullName>
    </submittedName>
</protein>
<accession>A0A2H3D702</accession>
<dbReference type="InParanoid" id="A0A2H3D702"/>
<feature type="compositionally biased region" description="Basic and acidic residues" evidence="1">
    <location>
        <begin position="96"/>
        <end position="107"/>
    </location>
</feature>
<dbReference type="EMBL" id="KZ293708">
    <property type="protein sequence ID" value="PBK83266.1"/>
    <property type="molecule type" value="Genomic_DNA"/>
</dbReference>
<reference evidence="3" key="1">
    <citation type="journal article" date="2017" name="Nat. Ecol. Evol.">
        <title>Genome expansion and lineage-specific genetic innovations in the forest pathogenic fungi Armillaria.</title>
        <authorList>
            <person name="Sipos G."/>
            <person name="Prasanna A.N."/>
            <person name="Walter M.C."/>
            <person name="O'Connor E."/>
            <person name="Balint B."/>
            <person name="Krizsan K."/>
            <person name="Kiss B."/>
            <person name="Hess J."/>
            <person name="Varga T."/>
            <person name="Slot J."/>
            <person name="Riley R."/>
            <person name="Boka B."/>
            <person name="Rigling D."/>
            <person name="Barry K."/>
            <person name="Lee J."/>
            <person name="Mihaltcheva S."/>
            <person name="LaButti K."/>
            <person name="Lipzen A."/>
            <person name="Waldron R."/>
            <person name="Moloney N.M."/>
            <person name="Sperisen C."/>
            <person name="Kredics L."/>
            <person name="Vagvoelgyi C."/>
            <person name="Patrignani A."/>
            <person name="Fitzpatrick D."/>
            <person name="Nagy I."/>
            <person name="Doyle S."/>
            <person name="Anderson J.B."/>
            <person name="Grigoriev I.V."/>
            <person name="Gueldener U."/>
            <person name="Muensterkoetter M."/>
            <person name="Nagy L.G."/>
        </authorList>
    </citation>
    <scope>NUCLEOTIDE SEQUENCE [LARGE SCALE GENOMIC DNA]</scope>
    <source>
        <strain evidence="3">Ar21-2</strain>
    </source>
</reference>
<sequence>MTSDDEFADEWSIFDDEALNSLVPELSTSYSACHHTGLGFASKEKSSEAYLDPGASHSIPVLSLETVDSSLGLSGFAQMPLDQPPFIFVNDLRAGPPRERGKPENTTKRQPGRPKGSGKNQAQEPPSSKESKATKAVPKGSAGILAKTAELSNVVVTTQTVQTCHVIWLGIELDSGGLEN</sequence>
<feature type="region of interest" description="Disordered" evidence="1">
    <location>
        <begin position="87"/>
        <end position="139"/>
    </location>
</feature>
<dbReference type="AlphaFoldDB" id="A0A2H3D702"/>
<keyword evidence="3" id="KW-1185">Reference proteome</keyword>
<evidence type="ECO:0000256" key="1">
    <source>
        <dbReference type="SAM" id="MobiDB-lite"/>
    </source>
</evidence>
<gene>
    <name evidence="2" type="ORF">ARMGADRAFT_1038056</name>
</gene>
<name>A0A2H3D702_ARMGA</name>
<organism evidence="2 3">
    <name type="scientific">Armillaria gallica</name>
    <name type="common">Bulbous honey fungus</name>
    <name type="synonym">Armillaria bulbosa</name>
    <dbReference type="NCBI Taxonomy" id="47427"/>
    <lineage>
        <taxon>Eukaryota</taxon>
        <taxon>Fungi</taxon>
        <taxon>Dikarya</taxon>
        <taxon>Basidiomycota</taxon>
        <taxon>Agaricomycotina</taxon>
        <taxon>Agaricomycetes</taxon>
        <taxon>Agaricomycetidae</taxon>
        <taxon>Agaricales</taxon>
        <taxon>Marasmiineae</taxon>
        <taxon>Physalacriaceae</taxon>
        <taxon>Armillaria</taxon>
    </lineage>
</organism>
<dbReference type="Proteomes" id="UP000217790">
    <property type="component" value="Unassembled WGS sequence"/>
</dbReference>
<evidence type="ECO:0000313" key="2">
    <source>
        <dbReference type="EMBL" id="PBK83266.1"/>
    </source>
</evidence>